<organism evidence="1 2">
    <name type="scientific">Portunus trituberculatus</name>
    <name type="common">Swimming crab</name>
    <name type="synonym">Neptunus trituberculatus</name>
    <dbReference type="NCBI Taxonomy" id="210409"/>
    <lineage>
        <taxon>Eukaryota</taxon>
        <taxon>Metazoa</taxon>
        <taxon>Ecdysozoa</taxon>
        <taxon>Arthropoda</taxon>
        <taxon>Crustacea</taxon>
        <taxon>Multicrustacea</taxon>
        <taxon>Malacostraca</taxon>
        <taxon>Eumalacostraca</taxon>
        <taxon>Eucarida</taxon>
        <taxon>Decapoda</taxon>
        <taxon>Pleocyemata</taxon>
        <taxon>Brachyura</taxon>
        <taxon>Eubrachyura</taxon>
        <taxon>Portunoidea</taxon>
        <taxon>Portunidae</taxon>
        <taxon>Portuninae</taxon>
        <taxon>Portunus</taxon>
    </lineage>
</organism>
<name>A0A5B7CF72_PORTR</name>
<comment type="caution">
    <text evidence="1">The sequence shown here is derived from an EMBL/GenBank/DDBJ whole genome shotgun (WGS) entry which is preliminary data.</text>
</comment>
<reference evidence="1 2" key="1">
    <citation type="submission" date="2019-05" db="EMBL/GenBank/DDBJ databases">
        <title>Another draft genome of Portunus trituberculatus and its Hox gene families provides insights of decapod evolution.</title>
        <authorList>
            <person name="Jeong J.-H."/>
            <person name="Song I."/>
            <person name="Kim S."/>
            <person name="Choi T."/>
            <person name="Kim D."/>
            <person name="Ryu S."/>
            <person name="Kim W."/>
        </authorList>
    </citation>
    <scope>NUCLEOTIDE SEQUENCE [LARGE SCALE GENOMIC DNA]</scope>
    <source>
        <tissue evidence="1">Muscle</tissue>
    </source>
</reference>
<dbReference type="EMBL" id="VSRR010000020">
    <property type="protein sequence ID" value="MPC08179.1"/>
    <property type="molecule type" value="Genomic_DNA"/>
</dbReference>
<gene>
    <name evidence="1" type="ORF">E2C01_000756</name>
</gene>
<sequence>MALKQPWYSSRRCSTVPGCVRGRHITAPHLLSHPSAASPLKPFPLHRHNPYRMFTDLFSPCLA</sequence>
<accession>A0A5B7CF72</accession>
<evidence type="ECO:0000313" key="2">
    <source>
        <dbReference type="Proteomes" id="UP000324222"/>
    </source>
</evidence>
<protein>
    <submittedName>
        <fullName evidence="1">Uncharacterized protein</fullName>
    </submittedName>
</protein>
<dbReference type="AlphaFoldDB" id="A0A5B7CF72"/>
<dbReference type="Proteomes" id="UP000324222">
    <property type="component" value="Unassembled WGS sequence"/>
</dbReference>
<proteinExistence type="predicted"/>
<evidence type="ECO:0000313" key="1">
    <source>
        <dbReference type="EMBL" id="MPC08179.1"/>
    </source>
</evidence>
<keyword evidence="2" id="KW-1185">Reference proteome</keyword>